<evidence type="ECO:0000313" key="2">
    <source>
        <dbReference type="Proteomes" id="UP000217250"/>
    </source>
</evidence>
<dbReference type="AlphaFoldDB" id="A0A250FPL4"/>
<dbReference type="OrthoDB" id="738440at2"/>
<dbReference type="GeneID" id="84808410"/>
<evidence type="ECO:0000313" key="1">
    <source>
        <dbReference type="EMBL" id="ATA87023.1"/>
    </source>
</evidence>
<evidence type="ECO:0008006" key="3">
    <source>
        <dbReference type="Google" id="ProtNLM"/>
    </source>
</evidence>
<dbReference type="KEGG" id="cgh:CGC50_07560"/>
<dbReference type="Proteomes" id="UP000217250">
    <property type="component" value="Chromosome"/>
</dbReference>
<sequence>MYINFQTIKKGLFLTAVGAATLVSCSKSDDNNNNGGGNNTNPQAEANRFFIDAGGAENKARYILLADDVTKGEVPLESNKGQLKPANGYFWLFNKNIAAGLSYEFRGAGIGVSYARNAKGEVSPINDFEVNERATTFGFFNNYYVTAVSGQAFEGKNDGSTFIFRNTSDFAEASRKTIHTNKFLGDNMNDTEIVSFAGILDNGNGEFLTGMLVSEYKDVQPGQGSSTGHMENTDVVYVGVLDKDLNLKRYYKSDKLSYSAGRFKSQYLLEMGKVANGDVYVFSGAIAKNPAPAKAPAKADKATTKPAGALRIKAGATTFDDSYFFDISAVSNNGLFRRVWHITDNKFLVEFFNDATKANLRSLDVYHYAIVDVEAKTLNWVAGLPEPTKCTNIVTNPITPAIYGGKVYLPVNEQGTDPAIYIIDPATNAATKGLVVKGATVINAIGRFE</sequence>
<reference evidence="2" key="1">
    <citation type="submission" date="2017-06" db="EMBL/GenBank/DDBJ databases">
        <title>Capnocytophaga spp. assemblies.</title>
        <authorList>
            <person name="Gulvik C.A."/>
        </authorList>
    </citation>
    <scope>NUCLEOTIDE SEQUENCE [LARGE SCALE GENOMIC DNA]</scope>
    <source>
        <strain evidence="2">H1496</strain>
    </source>
</reference>
<name>A0A250FPL4_9FLAO</name>
<organism evidence="1 2">
    <name type="scientific">Capnocytophaga gingivalis</name>
    <dbReference type="NCBI Taxonomy" id="1017"/>
    <lineage>
        <taxon>Bacteria</taxon>
        <taxon>Pseudomonadati</taxon>
        <taxon>Bacteroidota</taxon>
        <taxon>Flavobacteriia</taxon>
        <taxon>Flavobacteriales</taxon>
        <taxon>Flavobacteriaceae</taxon>
        <taxon>Capnocytophaga</taxon>
    </lineage>
</organism>
<dbReference type="EMBL" id="CP022386">
    <property type="protein sequence ID" value="ATA87023.1"/>
    <property type="molecule type" value="Genomic_DNA"/>
</dbReference>
<gene>
    <name evidence="1" type="ORF">CGC50_07560</name>
</gene>
<proteinExistence type="predicted"/>
<dbReference type="RefSeq" id="WP_095910303.1">
    <property type="nucleotide sequence ID" value="NZ_CP022386.1"/>
</dbReference>
<dbReference type="InterPro" id="IPR025401">
    <property type="entry name" value="DUF4374"/>
</dbReference>
<protein>
    <recommendedName>
        <fullName evidence="3">DUF4374 domain-containing protein</fullName>
    </recommendedName>
</protein>
<dbReference type="Pfam" id="PF14298">
    <property type="entry name" value="DUF4374"/>
    <property type="match status" value="2"/>
</dbReference>
<accession>A0A250FPL4</accession>